<evidence type="ECO:0000313" key="2">
    <source>
        <dbReference type="Proteomes" id="UP000479190"/>
    </source>
</evidence>
<reference evidence="1 2" key="1">
    <citation type="submission" date="2020-02" db="EMBL/GenBank/DDBJ databases">
        <authorList>
            <person name="Ferguson B K."/>
        </authorList>
    </citation>
    <scope>NUCLEOTIDE SEQUENCE [LARGE SCALE GENOMIC DNA]</scope>
</reference>
<keyword evidence="2" id="KW-1185">Reference proteome</keyword>
<dbReference type="AlphaFoldDB" id="A0A6H5IWW0"/>
<protein>
    <submittedName>
        <fullName evidence="1">Uncharacterized protein</fullName>
    </submittedName>
</protein>
<gene>
    <name evidence="1" type="ORF">TBRA_LOCUS13662</name>
</gene>
<accession>A0A6H5IWW0</accession>
<proteinExistence type="predicted"/>
<dbReference type="Proteomes" id="UP000479190">
    <property type="component" value="Unassembled WGS sequence"/>
</dbReference>
<evidence type="ECO:0000313" key="1">
    <source>
        <dbReference type="EMBL" id="CAB0042019.1"/>
    </source>
</evidence>
<dbReference type="EMBL" id="CADCXV010001147">
    <property type="protein sequence ID" value="CAB0042019.1"/>
    <property type="molecule type" value="Genomic_DNA"/>
</dbReference>
<organism evidence="1 2">
    <name type="scientific">Trichogramma brassicae</name>
    <dbReference type="NCBI Taxonomy" id="86971"/>
    <lineage>
        <taxon>Eukaryota</taxon>
        <taxon>Metazoa</taxon>
        <taxon>Ecdysozoa</taxon>
        <taxon>Arthropoda</taxon>
        <taxon>Hexapoda</taxon>
        <taxon>Insecta</taxon>
        <taxon>Pterygota</taxon>
        <taxon>Neoptera</taxon>
        <taxon>Endopterygota</taxon>
        <taxon>Hymenoptera</taxon>
        <taxon>Apocrita</taxon>
        <taxon>Proctotrupomorpha</taxon>
        <taxon>Chalcidoidea</taxon>
        <taxon>Trichogrammatidae</taxon>
        <taxon>Trichogramma</taxon>
    </lineage>
</organism>
<sequence length="78" mass="8770">MFDSCVATTHVKKALKRDYVLAVHQCLFRPDGRCCHGLRVQRSCNVYITPAPNVQLVRLWVAASERTAVRLWVDGGAD</sequence>
<name>A0A6H5IWW0_9HYME</name>